<dbReference type="Pfam" id="PF02668">
    <property type="entry name" value="TauD"/>
    <property type="match status" value="1"/>
</dbReference>
<keyword evidence="2" id="KW-0560">Oxidoreductase</keyword>
<sequence>MPSAPTRPSAPLEVRLADDAPAVLAVEEPDDPADWAFTHREALRATVTEHGAVVVRGLGIADAAGFAPVARALAGGELMTEVEAFAPRSAVDGVYTATPWPAHEQMCQHHELSYLRTPPGLMMFACTVAPADGGATPVASAADVLADLPAALVDRFEREGWRLERSYTDEVGASWADAFGTADRAAVEAYCTAQGIEFAWQSGGGLTTSQLRPAVVTHPVTGRRGWVNQIAFLSEWILDEDVREFFLDEYDARPFTTRHADGTPVAEEDVATINEVYARHTRRLPWEGGDLLLVDNLSTSHGREPFSGPREVLAALAEPVVVDDSHELRRHS</sequence>
<evidence type="ECO:0000256" key="3">
    <source>
        <dbReference type="ARBA" id="ARBA00023004"/>
    </source>
</evidence>
<organism evidence="6 7">
    <name type="scientific">Actinomycetospora termitidis</name>
    <dbReference type="NCBI Taxonomy" id="3053470"/>
    <lineage>
        <taxon>Bacteria</taxon>
        <taxon>Bacillati</taxon>
        <taxon>Actinomycetota</taxon>
        <taxon>Actinomycetes</taxon>
        <taxon>Pseudonocardiales</taxon>
        <taxon>Pseudonocardiaceae</taxon>
        <taxon>Actinomycetospora</taxon>
    </lineage>
</organism>
<evidence type="ECO:0000313" key="7">
    <source>
        <dbReference type="Proteomes" id="UP001231924"/>
    </source>
</evidence>
<evidence type="ECO:0000256" key="2">
    <source>
        <dbReference type="ARBA" id="ARBA00023002"/>
    </source>
</evidence>
<dbReference type="RefSeq" id="WP_286056164.1">
    <property type="nucleotide sequence ID" value="NZ_JASVWF010000007.1"/>
</dbReference>
<dbReference type="GO" id="GO:0051213">
    <property type="term" value="F:dioxygenase activity"/>
    <property type="evidence" value="ECO:0007669"/>
    <property type="project" value="UniProtKB-KW"/>
</dbReference>
<dbReference type="InterPro" id="IPR050411">
    <property type="entry name" value="AlphaKG_dependent_hydroxylases"/>
</dbReference>
<feature type="domain" description="TauD/TfdA-like" evidence="5">
    <location>
        <begin position="31"/>
        <end position="313"/>
    </location>
</feature>
<keyword evidence="6" id="KW-0223">Dioxygenase</keyword>
<evidence type="ECO:0000256" key="4">
    <source>
        <dbReference type="ARBA" id="ARBA00023194"/>
    </source>
</evidence>
<evidence type="ECO:0000259" key="5">
    <source>
        <dbReference type="Pfam" id="PF02668"/>
    </source>
</evidence>
<name>A0ABT7MJN3_9PSEU</name>
<evidence type="ECO:0000256" key="1">
    <source>
        <dbReference type="ARBA" id="ARBA00001954"/>
    </source>
</evidence>
<dbReference type="PANTHER" id="PTHR10696:SF56">
    <property type="entry name" value="TAUD_TFDA-LIKE DOMAIN-CONTAINING PROTEIN"/>
    <property type="match status" value="1"/>
</dbReference>
<keyword evidence="4" id="KW-0045">Antibiotic biosynthesis</keyword>
<keyword evidence="7" id="KW-1185">Reference proteome</keyword>
<comment type="caution">
    <text evidence="6">The sequence shown here is derived from an EMBL/GenBank/DDBJ whole genome shotgun (WGS) entry which is preliminary data.</text>
</comment>
<accession>A0ABT7MJN3</accession>
<protein>
    <submittedName>
        <fullName evidence="6">TauD/TfdA family dioxygenase</fullName>
    </submittedName>
</protein>
<dbReference type="InterPro" id="IPR042098">
    <property type="entry name" value="TauD-like_sf"/>
</dbReference>
<dbReference type="SUPFAM" id="SSF51197">
    <property type="entry name" value="Clavaminate synthase-like"/>
    <property type="match status" value="1"/>
</dbReference>
<dbReference type="PANTHER" id="PTHR10696">
    <property type="entry name" value="GAMMA-BUTYROBETAINE HYDROXYLASE-RELATED"/>
    <property type="match status" value="1"/>
</dbReference>
<keyword evidence="3" id="KW-0408">Iron</keyword>
<gene>
    <name evidence="6" type="ORF">QRT03_26615</name>
</gene>
<proteinExistence type="predicted"/>
<dbReference type="Gene3D" id="3.60.130.10">
    <property type="entry name" value="Clavaminate synthase-like"/>
    <property type="match status" value="1"/>
</dbReference>
<dbReference type="Proteomes" id="UP001231924">
    <property type="component" value="Unassembled WGS sequence"/>
</dbReference>
<evidence type="ECO:0000313" key="6">
    <source>
        <dbReference type="EMBL" id="MDL5159568.1"/>
    </source>
</evidence>
<reference evidence="6 7" key="1">
    <citation type="submission" date="2023-06" db="EMBL/GenBank/DDBJ databases">
        <title>Actinomycetospora Odt1-22.</title>
        <authorList>
            <person name="Supong K."/>
        </authorList>
    </citation>
    <scope>NUCLEOTIDE SEQUENCE [LARGE SCALE GENOMIC DNA]</scope>
    <source>
        <strain evidence="6 7">Odt1-22</strain>
    </source>
</reference>
<comment type="cofactor">
    <cofactor evidence="1">
        <name>Fe(2+)</name>
        <dbReference type="ChEBI" id="CHEBI:29033"/>
    </cofactor>
</comment>
<dbReference type="InterPro" id="IPR003819">
    <property type="entry name" value="TauD/TfdA-like"/>
</dbReference>
<dbReference type="EMBL" id="JASVWF010000007">
    <property type="protein sequence ID" value="MDL5159568.1"/>
    <property type="molecule type" value="Genomic_DNA"/>
</dbReference>